<feature type="transmembrane region" description="Helical" evidence="7">
    <location>
        <begin position="448"/>
        <end position="469"/>
    </location>
</feature>
<protein>
    <submittedName>
        <fullName evidence="8">Putative amino-acid permease PB24D3.02c</fullName>
    </submittedName>
</protein>
<dbReference type="Gene3D" id="1.20.1740.10">
    <property type="entry name" value="Amino acid/polyamine transporter I"/>
    <property type="match status" value="1"/>
</dbReference>
<dbReference type="PANTHER" id="PTHR45649:SF2">
    <property type="entry name" value="ACID PERMEASE, PUTATIVE-RELATED"/>
    <property type="match status" value="1"/>
</dbReference>
<comment type="caution">
    <text evidence="8">The sequence shown here is derived from an EMBL/GenBank/DDBJ whole genome shotgun (WGS) entry which is preliminary data.</text>
</comment>
<sequence length="485" mass="51930">MAQMEKNAINADTGPVHETVGVETGTNEDALDMARLGRKQEFKRNFNFTSILGVTCVAMATWEAMITASNFSLINGGLAGTVWVYPGVLLCFSAVVASLADIASMSPTTAGQYAWVSEFAPSKYQKVLSYTVGWLSVVGWQSGIAVTAYTTGCLILEMAALNHQSYAPALWQQTLMTIAVVCFAFLCNTLGARYLPLLEQVILAFHVLGFFAMLIPLWVVAPKAPASEVFGSFSNFGGWSSTGAACVIGMLSAAGSLGGPDSAAHLAEEVQDASLTVPRVMMTTVFFNGILGFVMTITYCFCITDIETMIIGSTSVFPFLDVYREALSSRTGATALAAILVITQLGIPVPVNAAIFSLTLPTVLALINLGSTTAFNSIVGLLSGSGAVSYFISIGCVLVRRLRDQPLPAGRWSLGKFAIPINIFALCFLLLMTTISFFPLFAQVTVTTMNWSIVMFGGVTILAVLYYFLHGRKVYTGPVVHIRRN</sequence>
<feature type="transmembrane region" description="Helical" evidence="7">
    <location>
        <begin position="170"/>
        <end position="190"/>
    </location>
</feature>
<accession>A0A8H6RUZ4</accession>
<name>A0A8H6RUZ4_9PEZI</name>
<comment type="subcellular location">
    <subcellularLocation>
        <location evidence="1">Membrane</location>
        <topology evidence="1">Multi-pass membrane protein</topology>
    </subcellularLocation>
</comment>
<evidence type="ECO:0000313" key="8">
    <source>
        <dbReference type="EMBL" id="KAF7197882.1"/>
    </source>
</evidence>
<feature type="transmembrane region" description="Helical" evidence="7">
    <location>
        <begin position="419"/>
        <end position="442"/>
    </location>
</feature>
<evidence type="ECO:0000256" key="1">
    <source>
        <dbReference type="ARBA" id="ARBA00004141"/>
    </source>
</evidence>
<dbReference type="Proteomes" id="UP000660729">
    <property type="component" value="Unassembled WGS sequence"/>
</dbReference>
<evidence type="ECO:0000256" key="4">
    <source>
        <dbReference type="ARBA" id="ARBA00022989"/>
    </source>
</evidence>
<feature type="region of interest" description="Disordered" evidence="6">
    <location>
        <begin position="1"/>
        <end position="24"/>
    </location>
</feature>
<proteinExistence type="predicted"/>
<dbReference type="InterPro" id="IPR002293">
    <property type="entry name" value="AA/rel_permease1"/>
</dbReference>
<evidence type="ECO:0000256" key="3">
    <source>
        <dbReference type="ARBA" id="ARBA00022692"/>
    </source>
</evidence>
<dbReference type="GO" id="GO:0016020">
    <property type="term" value="C:membrane"/>
    <property type="evidence" value="ECO:0007669"/>
    <property type="project" value="UniProtKB-SubCell"/>
</dbReference>
<feature type="transmembrane region" description="Helical" evidence="7">
    <location>
        <begin position="127"/>
        <end position="150"/>
    </location>
</feature>
<dbReference type="OrthoDB" id="3257095at2759"/>
<evidence type="ECO:0000256" key="5">
    <source>
        <dbReference type="ARBA" id="ARBA00023136"/>
    </source>
</evidence>
<keyword evidence="9" id="KW-1185">Reference proteome</keyword>
<evidence type="ECO:0000313" key="9">
    <source>
        <dbReference type="Proteomes" id="UP000660729"/>
    </source>
</evidence>
<keyword evidence="5 7" id="KW-0472">Membrane</keyword>
<feature type="transmembrane region" description="Helical" evidence="7">
    <location>
        <begin position="285"/>
        <end position="304"/>
    </location>
</feature>
<dbReference type="PIRSF" id="PIRSF006060">
    <property type="entry name" value="AA_transporter"/>
    <property type="match status" value="1"/>
</dbReference>
<evidence type="ECO:0000256" key="7">
    <source>
        <dbReference type="SAM" id="Phobius"/>
    </source>
</evidence>
<feature type="transmembrane region" description="Helical" evidence="7">
    <location>
        <begin position="45"/>
        <end position="62"/>
    </location>
</feature>
<feature type="transmembrane region" description="Helical" evidence="7">
    <location>
        <begin position="202"/>
        <end position="221"/>
    </location>
</feature>
<feature type="transmembrane region" description="Helical" evidence="7">
    <location>
        <begin position="333"/>
        <end position="358"/>
    </location>
</feature>
<feature type="transmembrane region" description="Helical" evidence="7">
    <location>
        <begin position="378"/>
        <end position="399"/>
    </location>
</feature>
<keyword evidence="4 7" id="KW-1133">Transmembrane helix</keyword>
<evidence type="ECO:0000256" key="6">
    <source>
        <dbReference type="SAM" id="MobiDB-lite"/>
    </source>
</evidence>
<dbReference type="EMBL" id="JABCIY010000007">
    <property type="protein sequence ID" value="KAF7197882.1"/>
    <property type="molecule type" value="Genomic_DNA"/>
</dbReference>
<dbReference type="Pfam" id="PF13520">
    <property type="entry name" value="AA_permease_2"/>
    <property type="match status" value="1"/>
</dbReference>
<organism evidence="8 9">
    <name type="scientific">Pseudocercospora fuligena</name>
    <dbReference type="NCBI Taxonomy" id="685502"/>
    <lineage>
        <taxon>Eukaryota</taxon>
        <taxon>Fungi</taxon>
        <taxon>Dikarya</taxon>
        <taxon>Ascomycota</taxon>
        <taxon>Pezizomycotina</taxon>
        <taxon>Dothideomycetes</taxon>
        <taxon>Dothideomycetidae</taxon>
        <taxon>Mycosphaerellales</taxon>
        <taxon>Mycosphaerellaceae</taxon>
        <taxon>Pseudocercospora</taxon>
    </lineage>
</organism>
<dbReference type="PANTHER" id="PTHR45649">
    <property type="entry name" value="AMINO-ACID PERMEASE BAT1"/>
    <property type="match status" value="1"/>
</dbReference>
<reference evidence="8" key="1">
    <citation type="submission" date="2020-04" db="EMBL/GenBank/DDBJ databases">
        <title>Draft genome resource of the tomato pathogen Pseudocercospora fuligena.</title>
        <authorList>
            <person name="Zaccaron A."/>
        </authorList>
    </citation>
    <scope>NUCLEOTIDE SEQUENCE</scope>
    <source>
        <strain evidence="8">PF001</strain>
    </source>
</reference>
<feature type="transmembrane region" description="Helical" evidence="7">
    <location>
        <begin position="82"/>
        <end position="106"/>
    </location>
</feature>
<dbReference type="AlphaFoldDB" id="A0A8H6RUZ4"/>
<keyword evidence="2" id="KW-0813">Transport</keyword>
<dbReference type="GO" id="GO:0022857">
    <property type="term" value="F:transmembrane transporter activity"/>
    <property type="evidence" value="ECO:0007669"/>
    <property type="project" value="InterPro"/>
</dbReference>
<gene>
    <name evidence="8" type="ORF">HII31_00971</name>
</gene>
<evidence type="ECO:0000256" key="2">
    <source>
        <dbReference type="ARBA" id="ARBA00022448"/>
    </source>
</evidence>
<keyword evidence="3 7" id="KW-0812">Transmembrane</keyword>